<dbReference type="EMBL" id="CP003093">
    <property type="protein sequence ID" value="AER56089.1"/>
    <property type="molecule type" value="Genomic_DNA"/>
</dbReference>
<dbReference type="SUPFAM" id="SSF111369">
    <property type="entry name" value="HlyD-like secretion proteins"/>
    <property type="match status" value="1"/>
</dbReference>
<evidence type="ECO:0000313" key="6">
    <source>
        <dbReference type="Proteomes" id="UP000005870"/>
    </source>
</evidence>
<dbReference type="InterPro" id="IPR058647">
    <property type="entry name" value="BSH_CzcB-like"/>
</dbReference>
<dbReference type="GO" id="GO:0022857">
    <property type="term" value="F:transmembrane transporter activity"/>
    <property type="evidence" value="ECO:0007669"/>
    <property type="project" value="InterPro"/>
</dbReference>
<proteinExistence type="inferred from homology"/>
<organism evidence="5 6">
    <name type="scientific">Pseudoxanthomonas spadix (strain BD-a59)</name>
    <dbReference type="NCBI Taxonomy" id="1045855"/>
    <lineage>
        <taxon>Bacteria</taxon>
        <taxon>Pseudomonadati</taxon>
        <taxon>Pseudomonadota</taxon>
        <taxon>Gammaproteobacteria</taxon>
        <taxon>Lysobacterales</taxon>
        <taxon>Lysobacteraceae</taxon>
        <taxon>Pseudoxanthomonas</taxon>
    </lineage>
</organism>
<dbReference type="Gene3D" id="1.10.287.470">
    <property type="entry name" value="Helix hairpin bin"/>
    <property type="match status" value="1"/>
</dbReference>
<dbReference type="eggNOG" id="COG0845">
    <property type="taxonomic scope" value="Bacteria"/>
</dbReference>
<dbReference type="GO" id="GO:0016020">
    <property type="term" value="C:membrane"/>
    <property type="evidence" value="ECO:0007669"/>
    <property type="project" value="InterPro"/>
</dbReference>
<feature type="region of interest" description="Disordered" evidence="3">
    <location>
        <begin position="168"/>
        <end position="193"/>
    </location>
</feature>
<dbReference type="RefSeq" id="WP_014160265.1">
    <property type="nucleotide sequence ID" value="NC_016147.2"/>
</dbReference>
<dbReference type="AlphaFoldDB" id="G7UT24"/>
<dbReference type="InterPro" id="IPR051909">
    <property type="entry name" value="MFP_Cation_Efflux"/>
</dbReference>
<evidence type="ECO:0000256" key="1">
    <source>
        <dbReference type="ARBA" id="ARBA00009477"/>
    </source>
</evidence>
<dbReference type="InterPro" id="IPR006143">
    <property type="entry name" value="RND_pump_MFP"/>
</dbReference>
<dbReference type="KEGG" id="psd:DSC_07190"/>
<accession>G7UT24</accession>
<dbReference type="GO" id="GO:0046914">
    <property type="term" value="F:transition metal ion binding"/>
    <property type="evidence" value="ECO:0007669"/>
    <property type="project" value="TreeGrafter"/>
</dbReference>
<dbReference type="OrthoDB" id="9806939at2"/>
<dbReference type="Pfam" id="PF25973">
    <property type="entry name" value="BSH_CzcB"/>
    <property type="match status" value="1"/>
</dbReference>
<evidence type="ECO:0000256" key="3">
    <source>
        <dbReference type="SAM" id="MobiDB-lite"/>
    </source>
</evidence>
<dbReference type="STRING" id="1045855.DSC_07190"/>
<dbReference type="Proteomes" id="UP000005870">
    <property type="component" value="Chromosome"/>
</dbReference>
<dbReference type="HOGENOM" id="CLU_018816_13_0_6"/>
<dbReference type="Gene3D" id="2.40.50.100">
    <property type="match status" value="1"/>
</dbReference>
<dbReference type="NCBIfam" id="TIGR01730">
    <property type="entry name" value="RND_mfp"/>
    <property type="match status" value="1"/>
</dbReference>
<dbReference type="GO" id="GO:0030288">
    <property type="term" value="C:outer membrane-bounded periplasmic space"/>
    <property type="evidence" value="ECO:0007669"/>
    <property type="project" value="TreeGrafter"/>
</dbReference>
<feature type="domain" description="CzcB-like barrel-sandwich hybrid" evidence="4">
    <location>
        <begin position="94"/>
        <end position="233"/>
    </location>
</feature>
<dbReference type="GO" id="GO:0060003">
    <property type="term" value="P:copper ion export"/>
    <property type="evidence" value="ECO:0007669"/>
    <property type="project" value="TreeGrafter"/>
</dbReference>
<evidence type="ECO:0000256" key="2">
    <source>
        <dbReference type="ARBA" id="ARBA00022448"/>
    </source>
</evidence>
<dbReference type="PANTHER" id="PTHR30097:SF4">
    <property type="entry name" value="SLR6042 PROTEIN"/>
    <property type="match status" value="1"/>
</dbReference>
<dbReference type="Gene3D" id="2.40.420.20">
    <property type="match status" value="1"/>
</dbReference>
<keyword evidence="2" id="KW-0813">Transport</keyword>
<gene>
    <name evidence="5" type="ordered locus">DSC_07190</name>
</gene>
<comment type="similarity">
    <text evidence="1">Belongs to the membrane fusion protein (MFP) (TC 8.A.1) family.</text>
</comment>
<feature type="compositionally biased region" description="Low complexity" evidence="3">
    <location>
        <begin position="168"/>
        <end position="178"/>
    </location>
</feature>
<dbReference type="GO" id="GO:0015679">
    <property type="term" value="P:plasma membrane copper ion transport"/>
    <property type="evidence" value="ECO:0007669"/>
    <property type="project" value="TreeGrafter"/>
</dbReference>
<reference evidence="5 6" key="1">
    <citation type="journal article" date="2012" name="J. Bacteriol.">
        <title>Complete Genome Sequence of the BTEX-Degrading Bacterium Pseudoxanthomonas spadix BD-a59.</title>
        <authorList>
            <person name="Lee S.H."/>
            <person name="Jin H.M."/>
            <person name="Lee H.J."/>
            <person name="Kim J.M."/>
            <person name="Jeon C.O."/>
        </authorList>
    </citation>
    <scope>NUCLEOTIDE SEQUENCE [LARGE SCALE GENOMIC DNA]</scope>
    <source>
        <strain evidence="5 6">BD-a59</strain>
    </source>
</reference>
<name>G7UT24_PSEUP</name>
<dbReference type="Gene3D" id="2.40.30.170">
    <property type="match status" value="1"/>
</dbReference>
<sequence>MSPAPPGRARRRRPLIWLAAAVVLAAVLAVWLWPSRAPNSVAPAPPAASAEGGVDLTDAQIRNLGIESAAVAAATELPLPGLPAQAAAPLEASAQVAVPYAGVVTRILVDEGGSVRKGQPLARLQSLDLLTAQADLARARSEAAAASQQARRDAALLAEGIIAASRNEQSQARASAAEGARRQAEGALSHVGTATGGQPGEYALLAPISGTVLRRMVAPGQALAALEQAFVIAEPGPLDVTFTAPVRVRNALAPGLEVRLPDGGSARVVAVGADTDPASQSLRVRARVDDATPAAGYSAGQQFSVTLLLPAPAGTWAVPTAGLLPSGQGQVLYRRDGRHFRAVPVQELLGGDEAISIVRADGLGPGAQVVTRGTALLKSLIPAE</sequence>
<evidence type="ECO:0000259" key="4">
    <source>
        <dbReference type="Pfam" id="PF25973"/>
    </source>
</evidence>
<keyword evidence="6" id="KW-1185">Reference proteome</keyword>
<dbReference type="PANTHER" id="PTHR30097">
    <property type="entry name" value="CATION EFFLUX SYSTEM PROTEIN CUSB"/>
    <property type="match status" value="1"/>
</dbReference>
<protein>
    <submittedName>
        <fullName evidence="5">Efflux transporter, rnd family, mfp subunit</fullName>
    </submittedName>
</protein>
<evidence type="ECO:0000313" key="5">
    <source>
        <dbReference type="EMBL" id="AER56089.1"/>
    </source>
</evidence>